<accession>A0ABY5P4D5</accession>
<dbReference type="Gene3D" id="2.120.10.30">
    <property type="entry name" value="TolB, C-terminal domain"/>
    <property type="match status" value="2"/>
</dbReference>
<proteinExistence type="predicted"/>
<organism evidence="3 4">
    <name type="scientific">Fundicoccus culcitae</name>
    <dbReference type="NCBI Taxonomy" id="2969821"/>
    <lineage>
        <taxon>Bacteria</taxon>
        <taxon>Bacillati</taxon>
        <taxon>Bacillota</taxon>
        <taxon>Bacilli</taxon>
        <taxon>Lactobacillales</taxon>
        <taxon>Aerococcaceae</taxon>
        <taxon>Fundicoccus</taxon>
    </lineage>
</organism>
<evidence type="ECO:0000313" key="3">
    <source>
        <dbReference type="EMBL" id="UUX33303.1"/>
    </source>
</evidence>
<reference evidence="3 4" key="1">
    <citation type="submission" date="2022-08" db="EMBL/GenBank/DDBJ databases">
        <title>Aerococcaceae sp. nov isolated from spoiled eye mask.</title>
        <authorList>
            <person name="Zhou G."/>
            <person name="Xie X.-B."/>
            <person name="Shi Q.-S."/>
            <person name="Wang Y.-S."/>
            <person name="Wen X."/>
            <person name="Peng H."/>
            <person name="Yang X.-J."/>
            <person name="Tao H.-B."/>
            <person name="Huang X.-M."/>
        </authorList>
    </citation>
    <scope>NUCLEOTIDE SEQUENCE [LARGE SCALE GENOMIC DNA]</scope>
    <source>
        <strain evidence="4">DM20194951</strain>
    </source>
</reference>
<dbReference type="Gene3D" id="3.40.50.1820">
    <property type="entry name" value="alpha/beta hydrolase"/>
    <property type="match status" value="1"/>
</dbReference>
<keyword evidence="1" id="KW-0378">Hydrolase</keyword>
<dbReference type="EMBL" id="CP102453">
    <property type="protein sequence ID" value="UUX33303.1"/>
    <property type="molecule type" value="Genomic_DNA"/>
</dbReference>
<keyword evidence="4" id="KW-1185">Reference proteome</keyword>
<evidence type="ECO:0000313" key="4">
    <source>
        <dbReference type="Proteomes" id="UP001315967"/>
    </source>
</evidence>
<dbReference type="PANTHER" id="PTHR42776:SF27">
    <property type="entry name" value="DIPEPTIDYL PEPTIDASE FAMILY MEMBER 6"/>
    <property type="match status" value="1"/>
</dbReference>
<dbReference type="InterPro" id="IPR011042">
    <property type="entry name" value="6-blade_b-propeller_TolB-like"/>
</dbReference>
<feature type="domain" description="Peptidase S9 prolyl oligopeptidase catalytic" evidence="2">
    <location>
        <begin position="417"/>
        <end position="622"/>
    </location>
</feature>
<dbReference type="InterPro" id="IPR029058">
    <property type="entry name" value="AB_hydrolase_fold"/>
</dbReference>
<sequence length="625" mass="71502">MTPQQLNQQQQLLRGYLDMVQFRKPQWLDDDTIICISNENGVDQLWRINLSSHNLSPHHPVQHHPQPPTQLTHNENFISDYIIDRNNQRIFFTMSEGGNEQFHIYMLDETNRTTKISPAGDMVNYLGALRRTTSTTTSRTTPTTQLIYTSNQRDFANFDLTAYDTTTHQHTTLLENNDNYNFPTTLSPNNRYFIYQKLFSEEDQPLWLYDFDRQTAEPLFATQATYDKPVWKNDSTGFYFLTNLNHDFMYIAEYDLTTKTFQPTYTFNWDVENISLSPDGQHLAALINADGLSQLKLFDTTDMTELPIANQPQGVMAYYDTLDWSPDSQRLLFTFSSGAQPLSVLYLDLPTQTFKTILKNTLINTAVEPVLKHYTSFDGLTIPYWLYIPQGMPAKNLPMVIEIHGGPEFQERAIFNEYIQYMLANGMAVAAPNVRGSTGYGKAYEQLDNVEKRLDSVKDIEYLVKELIAKQTADPEKILVSGTSYGGFMSLSSAARFPDLFCGAVDNVGMFNLVSFLENTSSYRRAHRESEYGTLAHDREVLYQVSPISAVDNIKGPLMVIHGANDARVPVDEAEQLVGYLLKKAVDVTYLRYEDEGHVLQKRANKLDCYPQVIDFIKACMNLSF</sequence>
<dbReference type="RefSeq" id="WP_313792804.1">
    <property type="nucleotide sequence ID" value="NZ_CP102453.1"/>
</dbReference>
<protein>
    <submittedName>
        <fullName evidence="3">S9 family peptidase</fullName>
    </submittedName>
</protein>
<dbReference type="SUPFAM" id="SSF53474">
    <property type="entry name" value="alpha/beta-Hydrolases"/>
    <property type="match status" value="1"/>
</dbReference>
<name>A0ABY5P4D5_9LACT</name>
<gene>
    <name evidence="3" type="ORF">NRE15_10370</name>
</gene>
<evidence type="ECO:0000259" key="2">
    <source>
        <dbReference type="Pfam" id="PF00326"/>
    </source>
</evidence>
<dbReference type="InterPro" id="IPR001375">
    <property type="entry name" value="Peptidase_S9_cat"/>
</dbReference>
<evidence type="ECO:0000256" key="1">
    <source>
        <dbReference type="ARBA" id="ARBA00022801"/>
    </source>
</evidence>
<dbReference type="SUPFAM" id="SSF50993">
    <property type="entry name" value="Peptidase/esterase 'gauge' domain"/>
    <property type="match status" value="1"/>
</dbReference>
<dbReference type="Pfam" id="PF00326">
    <property type="entry name" value="Peptidase_S9"/>
    <property type="match status" value="1"/>
</dbReference>
<dbReference type="Proteomes" id="UP001315967">
    <property type="component" value="Chromosome"/>
</dbReference>
<dbReference type="PANTHER" id="PTHR42776">
    <property type="entry name" value="SERINE PEPTIDASE S9 FAMILY MEMBER"/>
    <property type="match status" value="1"/>
</dbReference>